<evidence type="ECO:0000313" key="2">
    <source>
        <dbReference type="Proteomes" id="UP000480185"/>
    </source>
</evidence>
<gene>
    <name evidence="1" type="ORF">GH754_07250</name>
</gene>
<dbReference type="InterPro" id="IPR043519">
    <property type="entry name" value="NT_sf"/>
</dbReference>
<dbReference type="Pfam" id="PF04229">
    <property type="entry name" value="GrpB"/>
    <property type="match status" value="1"/>
</dbReference>
<dbReference type="Proteomes" id="UP000480185">
    <property type="component" value="Unassembled WGS sequence"/>
</dbReference>
<dbReference type="PANTHER" id="PTHR34822:SF1">
    <property type="entry name" value="GRPB FAMILY PROTEIN"/>
    <property type="match status" value="1"/>
</dbReference>
<dbReference type="EMBL" id="WJNH01000003">
    <property type="protein sequence ID" value="MRG86119.1"/>
    <property type="molecule type" value="Genomic_DNA"/>
</dbReference>
<evidence type="ECO:0000313" key="1">
    <source>
        <dbReference type="EMBL" id="MRG86119.1"/>
    </source>
</evidence>
<dbReference type="SUPFAM" id="SSF81301">
    <property type="entry name" value="Nucleotidyltransferase"/>
    <property type="match status" value="1"/>
</dbReference>
<dbReference type="PANTHER" id="PTHR34822">
    <property type="entry name" value="GRPB DOMAIN PROTEIN (AFU_ORTHOLOGUE AFUA_1G01530)"/>
    <property type="match status" value="1"/>
</dbReference>
<comment type="caution">
    <text evidence="1">The sequence shown here is derived from an EMBL/GenBank/DDBJ whole genome shotgun (WGS) entry which is preliminary data.</text>
</comment>
<dbReference type="OrthoDB" id="9799092at2"/>
<dbReference type="Gene3D" id="3.30.460.10">
    <property type="entry name" value="Beta Polymerase, domain 2"/>
    <property type="match status" value="1"/>
</dbReference>
<dbReference type="RefSeq" id="WP_153728032.1">
    <property type="nucleotide sequence ID" value="NZ_WJNH01000003.1"/>
</dbReference>
<name>A0A6G1X5B8_9BACI</name>
<proteinExistence type="predicted"/>
<dbReference type="InterPro" id="IPR007344">
    <property type="entry name" value="GrpB/CoaE"/>
</dbReference>
<sequence>MRRVEVSAYQPKWKDLFEQEARRLCQLFGSVILDIHHIGSTSVLGLHAKPIIDIMPVVQDIEKVDAFHDDMIQLGYEPKGEFGISGRRYFPKGGEERTHHVHMFQTGSPHIERHLAFRDFLRTHPDVAKQYGWLKTDLAQRYPENMNGYIEGKNDFVQTTEKRALEWYQNSRTN</sequence>
<organism evidence="1 2">
    <name type="scientific">Salinibacillus xinjiangensis</name>
    <dbReference type="NCBI Taxonomy" id="1229268"/>
    <lineage>
        <taxon>Bacteria</taxon>
        <taxon>Bacillati</taxon>
        <taxon>Bacillota</taxon>
        <taxon>Bacilli</taxon>
        <taxon>Bacillales</taxon>
        <taxon>Bacillaceae</taxon>
        <taxon>Salinibacillus</taxon>
    </lineage>
</organism>
<reference evidence="1 2" key="1">
    <citation type="submission" date="2019-11" db="EMBL/GenBank/DDBJ databases">
        <authorList>
            <person name="Li J."/>
        </authorList>
    </citation>
    <scope>NUCLEOTIDE SEQUENCE [LARGE SCALE GENOMIC DNA]</scope>
    <source>
        <strain evidence="1 2">J4</strain>
    </source>
</reference>
<accession>A0A6G1X5B8</accession>
<keyword evidence="2" id="KW-1185">Reference proteome</keyword>
<dbReference type="AlphaFoldDB" id="A0A6G1X5B8"/>
<protein>
    <submittedName>
        <fullName evidence="1">GrpB family protein</fullName>
    </submittedName>
</protein>